<protein>
    <recommendedName>
        <fullName evidence="5">DUF917 domain-containing protein</fullName>
    </recommendedName>
</protein>
<dbReference type="OrthoDB" id="3170437at2"/>
<dbReference type="Pfam" id="PF06032">
    <property type="entry name" value="S-Me-THD_N"/>
    <property type="match status" value="1"/>
</dbReference>
<dbReference type="InterPro" id="IPR048350">
    <property type="entry name" value="S-Me-THD-like_C"/>
</dbReference>
<sequence>MAFELTRDDLRDLVRGAALLGTGGGGDPSIGRTLVSEALRDGRSVTIVSPEELDDDDYVVPTAFMGAPSVLVERLPGGTEAIDALRALEGHTGRRATATMPIESGGINSTIPLFVAARHGIPVVDADGMGRAFPELQMETFAVYGVDGPPLAIADERGDTAIVDTGGDNKKMENWARVLTVQMGGVSHIAAYGMRGADIRRTAIPGTLSLALTLGRTLREAREQHRDPMRALKDALADTLYERGDVIFTGKVVDVDRRTVEGFTRGRATIASFDGDENCTIDFQNEFLLAKVNGRTRAIVPDLVTVVHMETGEPITAESLRYGHRVHVFAISTPEMMRTPEALRVFGPSAFGVEEDFVPFEQLPAGSHSSMVPEKEVAE</sequence>
<feature type="domain" description="S-Me-THD-like C-terminal" evidence="2">
    <location>
        <begin position="168"/>
        <end position="359"/>
    </location>
</feature>
<dbReference type="InterPro" id="IPR010318">
    <property type="entry name" value="S-Me-THD_N"/>
</dbReference>
<dbReference type="SUPFAM" id="SSF160991">
    <property type="entry name" value="CV3147-like"/>
    <property type="match status" value="1"/>
</dbReference>
<dbReference type="Gene3D" id="2.40.390.10">
    <property type="entry name" value="CV3147-like"/>
    <property type="match status" value="1"/>
</dbReference>
<dbReference type="Gene3D" id="3.40.1610.10">
    <property type="entry name" value="CV3147-like domain"/>
    <property type="match status" value="1"/>
</dbReference>
<dbReference type="InterPro" id="IPR024071">
    <property type="entry name" value="S-Me-THD_C_sf"/>
</dbReference>
<dbReference type="InterPro" id="IPR027479">
    <property type="entry name" value="S-Me-THD_N_sf"/>
</dbReference>
<evidence type="ECO:0000313" key="3">
    <source>
        <dbReference type="EMBL" id="SNR65828.1"/>
    </source>
</evidence>
<dbReference type="RefSeq" id="WP_089302056.1">
    <property type="nucleotide sequence ID" value="NZ_FZNW01000013.1"/>
</dbReference>
<name>A0A238Y4T8_9PSEU</name>
<evidence type="ECO:0000259" key="2">
    <source>
        <dbReference type="Pfam" id="PF20906"/>
    </source>
</evidence>
<evidence type="ECO:0000313" key="4">
    <source>
        <dbReference type="Proteomes" id="UP000198348"/>
    </source>
</evidence>
<organism evidence="3 4">
    <name type="scientific">Haloechinothrix alba</name>
    <dbReference type="NCBI Taxonomy" id="664784"/>
    <lineage>
        <taxon>Bacteria</taxon>
        <taxon>Bacillati</taxon>
        <taxon>Actinomycetota</taxon>
        <taxon>Actinomycetes</taxon>
        <taxon>Pseudonocardiales</taxon>
        <taxon>Pseudonocardiaceae</taxon>
        <taxon>Haloechinothrix</taxon>
    </lineage>
</organism>
<dbReference type="Proteomes" id="UP000198348">
    <property type="component" value="Unassembled WGS sequence"/>
</dbReference>
<dbReference type="Pfam" id="PF20906">
    <property type="entry name" value="S-Me-THD_C"/>
    <property type="match status" value="1"/>
</dbReference>
<dbReference type="EMBL" id="FZNW01000013">
    <property type="protein sequence ID" value="SNR65828.1"/>
    <property type="molecule type" value="Genomic_DNA"/>
</dbReference>
<keyword evidence="4" id="KW-1185">Reference proteome</keyword>
<reference evidence="3 4" key="1">
    <citation type="submission" date="2017-06" db="EMBL/GenBank/DDBJ databases">
        <authorList>
            <person name="Kim H.J."/>
            <person name="Triplett B.A."/>
        </authorList>
    </citation>
    <scope>NUCLEOTIDE SEQUENCE [LARGE SCALE GENOMIC DNA]</scope>
    <source>
        <strain evidence="3 4">DSM 45207</strain>
    </source>
</reference>
<accession>A0A238Y4T8</accession>
<evidence type="ECO:0008006" key="5">
    <source>
        <dbReference type="Google" id="ProtNLM"/>
    </source>
</evidence>
<evidence type="ECO:0000259" key="1">
    <source>
        <dbReference type="Pfam" id="PF06032"/>
    </source>
</evidence>
<gene>
    <name evidence="3" type="ORF">SAMN06265360_113109</name>
</gene>
<proteinExistence type="predicted"/>
<feature type="domain" description="S-Me-THD N-terminal" evidence="1">
    <location>
        <begin position="8"/>
        <end position="164"/>
    </location>
</feature>
<dbReference type="AlphaFoldDB" id="A0A238Y4T8"/>